<gene>
    <name evidence="1" type="ORF">SAMN05216418_2875</name>
</gene>
<dbReference type="AlphaFoldDB" id="A0A1G6NVP2"/>
<sequence>MSPTTESSTVAQWASLIAQQKAEWDDWAESWDDSECSPAFATTQAGIICRVQLTSATFMATTTTIEHQLAVTPGKKGFIASSPPAEVSSLFAQTKTAAETVQREAEAWDAGGCSTTTGEGCASLTFAFDRAIGDLSKAFVGWSPYM</sequence>
<accession>A0A1G6NVP2</accession>
<name>A0A1G6NVP2_9MICO</name>
<dbReference type="EMBL" id="FMYG01000006">
    <property type="protein sequence ID" value="SDC72100.1"/>
    <property type="molecule type" value="Genomic_DNA"/>
</dbReference>
<proteinExistence type="predicted"/>
<dbReference type="Proteomes" id="UP000183203">
    <property type="component" value="Unassembled WGS sequence"/>
</dbReference>
<dbReference type="STRING" id="993073.AS029_12970"/>
<evidence type="ECO:0000313" key="2">
    <source>
        <dbReference type="Proteomes" id="UP000183203"/>
    </source>
</evidence>
<protein>
    <submittedName>
        <fullName evidence="1">Uncharacterized protein</fullName>
    </submittedName>
</protein>
<organism evidence="1 2">
    <name type="scientific">Microbacterium enclense</name>
    <dbReference type="NCBI Taxonomy" id="993073"/>
    <lineage>
        <taxon>Bacteria</taxon>
        <taxon>Bacillati</taxon>
        <taxon>Actinomycetota</taxon>
        <taxon>Actinomycetes</taxon>
        <taxon>Micrococcales</taxon>
        <taxon>Microbacteriaceae</taxon>
        <taxon>Microbacterium</taxon>
    </lineage>
</organism>
<evidence type="ECO:0000313" key="1">
    <source>
        <dbReference type="EMBL" id="SDC72100.1"/>
    </source>
</evidence>
<reference evidence="1 2" key="1">
    <citation type="submission" date="2016-09" db="EMBL/GenBank/DDBJ databases">
        <authorList>
            <person name="Capua I."/>
            <person name="De Benedictis P."/>
            <person name="Joannis T."/>
            <person name="Lombin L.H."/>
            <person name="Cattoli G."/>
        </authorList>
    </citation>
    <scope>NUCLEOTIDE SEQUENCE [LARGE SCALE GENOMIC DNA]</scope>
    <source>
        <strain evidence="1 2">NIO-1002</strain>
    </source>
</reference>